<evidence type="ECO:0000256" key="1">
    <source>
        <dbReference type="SAM" id="Phobius"/>
    </source>
</evidence>
<dbReference type="AlphaFoldDB" id="A0A5B9R942"/>
<reference evidence="2" key="1">
    <citation type="journal article" date="2019" name="Genome Biol. Evol.">
        <title>Evidence of extensive intraspecific noncoding reshuffling in a 169-kb mitochondrial genome of a basidiomycetous fungus.</title>
        <authorList>
            <person name="Lee H.H."/>
            <person name="Ke H.M."/>
            <person name="Lin C.I."/>
            <person name="Lee T.J."/>
            <person name="Chung C.L."/>
            <person name="Tsai I.J."/>
        </authorList>
    </citation>
    <scope>NUCLEOTIDE SEQUENCE</scope>
    <source>
        <strain evidence="2">BCRC 35384</strain>
    </source>
</reference>
<keyword evidence="1" id="KW-1133">Transmembrane helix</keyword>
<feature type="transmembrane region" description="Helical" evidence="1">
    <location>
        <begin position="30"/>
        <end position="53"/>
    </location>
</feature>
<gene>
    <name evidence="2" type="ORF">PPIT_000102</name>
</gene>
<keyword evidence="1" id="KW-0812">Transmembrane</keyword>
<keyword evidence="2" id="KW-0496">Mitochondrion</keyword>
<proteinExistence type="predicted"/>
<organism evidence="2">
    <name type="scientific">Porodaedalea pini</name>
    <dbReference type="NCBI Taxonomy" id="108901"/>
    <lineage>
        <taxon>Eukaryota</taxon>
        <taxon>Fungi</taxon>
        <taxon>Dikarya</taxon>
        <taxon>Basidiomycota</taxon>
        <taxon>Agaricomycotina</taxon>
        <taxon>Agaricomycetes</taxon>
        <taxon>Hymenochaetales</taxon>
        <taxon>Hymenochaetaceae</taxon>
        <taxon>Porodaedalea</taxon>
    </lineage>
</organism>
<accession>A0A5B9R942</accession>
<evidence type="ECO:0000313" key="2">
    <source>
        <dbReference type="EMBL" id="QEG56991.1"/>
    </source>
</evidence>
<name>A0A5B9R942_9AGAM</name>
<reference evidence="2" key="2">
    <citation type="submission" date="2019-03" db="EMBL/GenBank/DDBJ databases">
        <authorList>
            <person name="Lee H.-H."/>
            <person name="Tsai I.J."/>
        </authorList>
    </citation>
    <scope>NUCLEOTIDE SEQUENCE</scope>
    <source>
        <strain evidence="2">BCRC 35384</strain>
    </source>
</reference>
<protein>
    <submittedName>
        <fullName evidence="2">Uncharacterized protein</fullName>
    </submittedName>
</protein>
<feature type="transmembrane region" description="Helical" evidence="1">
    <location>
        <begin position="88"/>
        <end position="106"/>
    </location>
</feature>
<dbReference type="EMBL" id="MK623257">
    <property type="protein sequence ID" value="QEG56991.1"/>
    <property type="molecule type" value="Genomic_DNA"/>
</dbReference>
<feature type="transmembrane region" description="Helical" evidence="1">
    <location>
        <begin position="7"/>
        <end position="24"/>
    </location>
</feature>
<sequence length="120" mass="14161">MNINLRINIYLIALFLNFTINRLFNSFFSVFNALYIVLMLQFIALEASTILLYSPNTVESKLYNIIEFDLFVIFNIACSEFVRFNVLSLVSAFCLIFSMVSWDRFLPLFKLPIFNRLFKL</sequence>
<keyword evidence="1" id="KW-0472">Membrane</keyword>
<geneLocation type="mitochondrion" evidence="2"/>